<organism evidence="1 2">
    <name type="scientific">Bacteroides thetaiotaomicron</name>
    <dbReference type="NCBI Taxonomy" id="818"/>
    <lineage>
        <taxon>Bacteria</taxon>
        <taxon>Pseudomonadati</taxon>
        <taxon>Bacteroidota</taxon>
        <taxon>Bacteroidia</taxon>
        <taxon>Bacteroidales</taxon>
        <taxon>Bacteroidaceae</taxon>
        <taxon>Bacteroides</taxon>
    </lineage>
</organism>
<evidence type="ECO:0000313" key="1">
    <source>
        <dbReference type="EMBL" id="BCA52581.1"/>
    </source>
</evidence>
<name>A0A679HE19_BACT4</name>
<evidence type="ECO:0000313" key="2">
    <source>
        <dbReference type="Proteomes" id="UP000500882"/>
    </source>
</evidence>
<reference evidence="1 2" key="1">
    <citation type="submission" date="2020-02" db="EMBL/GenBank/DDBJ databases">
        <title>Whole-genome sequencing and comparative analysis of the genomes of Bacteroides thetaiotaomicron and Escherichia coli isolated from a healthy resident in Vietnam.</title>
        <authorList>
            <person name="Mohsin M."/>
            <person name="Tanaka K."/>
            <person name="Kawahara R."/>
            <person name="Kondo S."/>
            <person name="Noguchi H."/>
            <person name="Motooka D."/>
            <person name="Nakamura S."/>
            <person name="Khong D.T."/>
            <person name="Nguyen T.N."/>
            <person name="Tran H.T."/>
            <person name="Yamamoto Y."/>
        </authorList>
    </citation>
    <scope>NUCLEOTIDE SEQUENCE [LARGE SCALE GENOMIC DNA]</scope>
    <source>
        <strain evidence="1 2">F9-2</strain>
    </source>
</reference>
<dbReference type="EMBL" id="AP022660">
    <property type="protein sequence ID" value="BCA52581.1"/>
    <property type="molecule type" value="Genomic_DNA"/>
</dbReference>
<dbReference type="Proteomes" id="UP000500882">
    <property type="component" value="Chromosome"/>
</dbReference>
<dbReference type="AlphaFoldDB" id="A0A679HE19"/>
<proteinExistence type="predicted"/>
<sequence length="56" mass="6400">MEDLHCPSMVTDAWLTRCTTILIDIFSILLNVTKGKFTKLRRKNDGLEGNIIGDKY</sequence>
<accession>A0A679HE19</accession>
<protein>
    <submittedName>
        <fullName evidence="1">Uncharacterized protein</fullName>
    </submittedName>
</protein>
<gene>
    <name evidence="1" type="ORF">BatF92_45230</name>
</gene>